<evidence type="ECO:0000256" key="1">
    <source>
        <dbReference type="ARBA" id="ARBA00022450"/>
    </source>
</evidence>
<dbReference type="EMBL" id="NFDG01000038">
    <property type="protein sequence ID" value="OTY26743.1"/>
    <property type="molecule type" value="Genomic_DNA"/>
</dbReference>
<evidence type="ECO:0000256" key="2">
    <source>
        <dbReference type="ARBA" id="ARBA00022553"/>
    </source>
</evidence>
<proteinExistence type="predicted"/>
<dbReference type="Gene3D" id="3.40.50.12780">
    <property type="entry name" value="N-terminal domain of ligase-like"/>
    <property type="match status" value="1"/>
</dbReference>
<organism evidence="4 5">
    <name type="scientific">Bacillus thuringiensis serovar navarrensis</name>
    <dbReference type="NCBI Taxonomy" id="339658"/>
    <lineage>
        <taxon>Bacteria</taxon>
        <taxon>Bacillati</taxon>
        <taxon>Bacillota</taxon>
        <taxon>Bacilli</taxon>
        <taxon>Bacillales</taxon>
        <taxon>Bacillaceae</taxon>
        <taxon>Bacillus</taxon>
        <taxon>Bacillus cereus group</taxon>
    </lineage>
</organism>
<dbReference type="InterPro" id="IPR045851">
    <property type="entry name" value="AMP-bd_C_sf"/>
</dbReference>
<comment type="caution">
    <text evidence="4">The sequence shown here is derived from an EMBL/GenBank/DDBJ whole genome shotgun (WGS) entry which is preliminary data.</text>
</comment>
<accession>A0A243ALE5</accession>
<gene>
    <name evidence="4" type="ORF">BK732_05220</name>
</gene>
<keyword evidence="1" id="KW-0596">Phosphopantetheine</keyword>
<evidence type="ECO:0000313" key="4">
    <source>
        <dbReference type="EMBL" id="OTY26743.1"/>
    </source>
</evidence>
<dbReference type="InterPro" id="IPR042099">
    <property type="entry name" value="ANL_N_sf"/>
</dbReference>
<dbReference type="AlphaFoldDB" id="A0A243ALE5"/>
<reference evidence="4 5" key="1">
    <citation type="submission" date="2016-10" db="EMBL/GenBank/DDBJ databases">
        <title>Comparative genomics of Bacillus thuringiensis reveals a path to pathogens against multiple invertebrate hosts.</title>
        <authorList>
            <person name="Zheng J."/>
            <person name="Gao Q."/>
            <person name="Liu H."/>
            <person name="Peng D."/>
            <person name="Ruan L."/>
            <person name="Sun M."/>
        </authorList>
    </citation>
    <scope>NUCLEOTIDE SEQUENCE [LARGE SCALE GENOMIC DNA]</scope>
    <source>
        <strain evidence="4">BGSC 4BM1</strain>
    </source>
</reference>
<dbReference type="Pfam" id="PF00501">
    <property type="entry name" value="AMP-binding"/>
    <property type="match status" value="1"/>
</dbReference>
<dbReference type="InterPro" id="IPR000873">
    <property type="entry name" value="AMP-dep_synth/lig_dom"/>
</dbReference>
<keyword evidence="2" id="KW-0597">Phosphoprotein</keyword>
<protein>
    <recommendedName>
        <fullName evidence="3">AMP-dependent synthetase/ligase domain-containing protein</fullName>
    </recommendedName>
</protein>
<dbReference type="Gene3D" id="3.30.300.30">
    <property type="match status" value="1"/>
</dbReference>
<evidence type="ECO:0000259" key="3">
    <source>
        <dbReference type="Pfam" id="PF00501"/>
    </source>
</evidence>
<dbReference type="PANTHER" id="PTHR44845">
    <property type="entry name" value="CARRIER DOMAIN-CONTAINING PROTEIN"/>
    <property type="match status" value="1"/>
</dbReference>
<dbReference type="Proteomes" id="UP000194860">
    <property type="component" value="Unassembled WGS sequence"/>
</dbReference>
<dbReference type="PANTHER" id="PTHR44845:SF4">
    <property type="entry name" value="NONRIBOSOMAL PEPTIDE SYNTHASE INPA"/>
    <property type="match status" value="1"/>
</dbReference>
<dbReference type="RefSeq" id="WP_088031175.1">
    <property type="nucleotide sequence ID" value="NZ_NFDG01000038.1"/>
</dbReference>
<feature type="domain" description="AMP-dependent synthetase/ligase" evidence="3">
    <location>
        <begin position="12"/>
        <end position="368"/>
    </location>
</feature>
<dbReference type="SUPFAM" id="SSF56801">
    <property type="entry name" value="Acetyl-CoA synthetase-like"/>
    <property type="match status" value="1"/>
</dbReference>
<sequence length="502" mass="56600">MKVCLKTMLNNTIEKYKDEIAYKTDTENYLYKEIDNVSGQLANALLSKGITVGERIGILSTNPIHNVITYIAALKIGAVSVPLNPDEQVKIFEDSIKSAQIKCCIVNKKNAIDSKLNFVEDLLLFSLDLCKPQQNLFDLAYVKSMESNVDVGRIDDSLESFIFFTSGSTGMKKGVILARESFRAFISWGSEFVGATNVDKFLCHAPLYFDMSIFSLFIPFAVGGCCVLPSSEKRNNPRYINQLIEEEKINILHLVPSSIKLLLNEKIKNYTSVRFLGLAGEALPFGDVKLVRNCFENANVVNFYGNTEVNEALSYLFPQDIEALKILPIGRPLKHVQLQVLDADLLPCGEGEVGELYVHSSTMLKGYLNKTDNETFKMNDSNNLKYFPTGDLVKKENGLYYYMGRMDDMVKIQGKRVYLSEVRNVISKHNLIDEVFIVMNNDGLTCYIHSKATLNSLDIREYCSEFLDAYAIPSKFIFTEHKLPKTSTGKIDRKKLMGYTEG</sequence>
<evidence type="ECO:0000313" key="5">
    <source>
        <dbReference type="Proteomes" id="UP000194860"/>
    </source>
</evidence>
<name>A0A243ALE5_BACTU</name>